<protein>
    <submittedName>
        <fullName evidence="3">UDP-N-acetylglucosamine 2-epimerase (Non-hydrolyzing)</fullName>
        <ecNumber evidence="3">5.1.3.14</ecNumber>
    </submittedName>
</protein>
<feature type="domain" description="UDP-N-acetylglucosamine 2-epimerase" evidence="2">
    <location>
        <begin position="26"/>
        <end position="348"/>
    </location>
</feature>
<dbReference type="InterPro" id="IPR029767">
    <property type="entry name" value="WecB-like"/>
</dbReference>
<organism evidence="3">
    <name type="scientific">Dictyoglomus thermophilum</name>
    <dbReference type="NCBI Taxonomy" id="14"/>
    <lineage>
        <taxon>Bacteria</taxon>
        <taxon>Pseudomonadati</taxon>
        <taxon>Dictyoglomota</taxon>
        <taxon>Dictyoglomia</taxon>
        <taxon>Dictyoglomales</taxon>
        <taxon>Dictyoglomaceae</taxon>
        <taxon>Dictyoglomus</taxon>
    </lineage>
</organism>
<sequence>MGLNIVSIVGARPQFIKLAPLSKVLREEGFKETIVHTGQHYDDNMSDIFFKELEIPEPDYNLGIGSGSHGEQTGKMLIAIEEVLMKRKPDLVIVYGDTNSTLAGALASSKLHIKLAHVEAGLRSFNKMMPEEINRIVTDHLSDILFCPTETAVKNLEKEGITKGVYLVGDIMFDALMYFSRMSEEKSKILQNLKLNPKEYYLLTIHRAENTDNYDRLKNILLAIAQFRRKAVFPIHPRTRSRIKEFNLGNYLDNENILLIDPVGYLDMISLEKNAFAIFTDSGGVQKEAFWLRVPCITLRDETEWIETVKYGWNTLVGANIEKILEAERNIKEGDYVDFSDYYSAPKMKEVVIKEIS</sequence>
<name>A0A7C3RKC0_DICTH</name>
<dbReference type="InterPro" id="IPR003331">
    <property type="entry name" value="UDP_GlcNAc_Epimerase_2_dom"/>
</dbReference>
<keyword evidence="1 3" id="KW-0413">Isomerase</keyword>
<dbReference type="EMBL" id="DTIN01000021">
    <property type="protein sequence ID" value="HFX13719.1"/>
    <property type="molecule type" value="Genomic_DNA"/>
</dbReference>
<dbReference type="EC" id="5.1.3.14" evidence="3"/>
<comment type="similarity">
    <text evidence="1">Belongs to the UDP-N-acetylglucosamine 2-epimerase family.</text>
</comment>
<proteinExistence type="inferred from homology"/>
<accession>A0A7C3RKC0</accession>
<evidence type="ECO:0000256" key="1">
    <source>
        <dbReference type="RuleBase" id="RU003513"/>
    </source>
</evidence>
<dbReference type="Pfam" id="PF02350">
    <property type="entry name" value="Epimerase_2"/>
    <property type="match status" value="1"/>
</dbReference>
<dbReference type="PANTHER" id="PTHR43174">
    <property type="entry name" value="UDP-N-ACETYLGLUCOSAMINE 2-EPIMERASE"/>
    <property type="match status" value="1"/>
</dbReference>
<dbReference type="NCBIfam" id="TIGR00236">
    <property type="entry name" value="wecB"/>
    <property type="match status" value="1"/>
</dbReference>
<evidence type="ECO:0000313" key="3">
    <source>
        <dbReference type="EMBL" id="HFX13719.1"/>
    </source>
</evidence>
<reference evidence="3" key="1">
    <citation type="journal article" date="2020" name="mSystems">
        <title>Genome- and Community-Level Interaction Insights into Carbon Utilization and Element Cycling Functions of Hydrothermarchaeota in Hydrothermal Sediment.</title>
        <authorList>
            <person name="Zhou Z."/>
            <person name="Liu Y."/>
            <person name="Xu W."/>
            <person name="Pan J."/>
            <person name="Luo Z.H."/>
            <person name="Li M."/>
        </authorList>
    </citation>
    <scope>NUCLEOTIDE SEQUENCE [LARGE SCALE GENOMIC DNA]</scope>
    <source>
        <strain evidence="3">SpSt-81</strain>
    </source>
</reference>
<dbReference type="PANTHER" id="PTHR43174:SF1">
    <property type="entry name" value="UDP-N-ACETYLGLUCOSAMINE 2-EPIMERASE"/>
    <property type="match status" value="1"/>
</dbReference>
<dbReference type="AlphaFoldDB" id="A0A7C3RKC0"/>
<dbReference type="SUPFAM" id="SSF53756">
    <property type="entry name" value="UDP-Glycosyltransferase/glycogen phosphorylase"/>
    <property type="match status" value="1"/>
</dbReference>
<comment type="caution">
    <text evidence="3">The sequence shown here is derived from an EMBL/GenBank/DDBJ whole genome shotgun (WGS) entry which is preliminary data.</text>
</comment>
<dbReference type="CDD" id="cd03786">
    <property type="entry name" value="GTB_UDP-GlcNAc_2-Epimerase"/>
    <property type="match status" value="1"/>
</dbReference>
<dbReference type="GO" id="GO:0008761">
    <property type="term" value="F:UDP-N-acetylglucosamine 2-epimerase activity"/>
    <property type="evidence" value="ECO:0007669"/>
    <property type="project" value="UniProtKB-EC"/>
</dbReference>
<gene>
    <name evidence="3" type="ORF">ENW00_06140</name>
</gene>
<evidence type="ECO:0000259" key="2">
    <source>
        <dbReference type="Pfam" id="PF02350"/>
    </source>
</evidence>
<dbReference type="Gene3D" id="3.40.50.2000">
    <property type="entry name" value="Glycogen Phosphorylase B"/>
    <property type="match status" value="2"/>
</dbReference>